<feature type="domain" description="Glycosyl transferase family 1" evidence="1">
    <location>
        <begin position="287"/>
        <end position="408"/>
    </location>
</feature>
<comment type="caution">
    <text evidence="2">The sequence shown here is derived from an EMBL/GenBank/DDBJ whole genome shotgun (WGS) entry which is preliminary data.</text>
</comment>
<accession>A0ABT1XD83</accession>
<sequence length="476" mass="53390">MKRIFVDCSFLVQHPHIRTGIQRVVRRLVEEIPRQLEGRSIQMILVRLDTGRVVVVHPESLRLKEFHNRWFAKFITSETCQLVLRASKVYLWGVANALLNLALMILPTHRSRQLLLSGLRKSRSVFRSISRMFSLTGGINPTQHPVVEPADLIFNSDDCLLMLDASWHISADTAIQKFKRAQAKVVYVVYDLIPILHPEFFEHRFALTFKNWMYNTSRYADGYLCISNAVKNDLGRYMQSHFQNRANTFTYGSFPLGCDFGISASQRAYPVESGVVPPSIAVLFRSAPTFLMVSTIEPRKNHTMVLDAFEKLWSLGHEVNLIVLGKVGWNVQGLMLRINCHPQLGKHLFVVHDASDELLKYCYASSTALVFASHMEGFGLPIVEALAHGLPVIASDIPCHREVGGDLITYFDLSDGQSLVSGLIDLKTQSEIIKTSLRAKVAGAGVVVPWSESAKRALAFCDTVMESKACGQTTSQ</sequence>
<dbReference type="RefSeq" id="WP_257510488.1">
    <property type="nucleotide sequence ID" value="NZ_JANKHG010000001.1"/>
</dbReference>
<proteinExistence type="predicted"/>
<dbReference type="InterPro" id="IPR001296">
    <property type="entry name" value="Glyco_trans_1"/>
</dbReference>
<organism evidence="2 3">
    <name type="scientific">Limnobacter parvus</name>
    <dbReference type="NCBI Taxonomy" id="2939690"/>
    <lineage>
        <taxon>Bacteria</taxon>
        <taxon>Pseudomonadati</taxon>
        <taxon>Pseudomonadota</taxon>
        <taxon>Betaproteobacteria</taxon>
        <taxon>Burkholderiales</taxon>
        <taxon>Burkholderiaceae</taxon>
        <taxon>Limnobacter</taxon>
    </lineage>
</organism>
<dbReference type="CDD" id="cd03809">
    <property type="entry name" value="GT4_MtfB-like"/>
    <property type="match status" value="1"/>
</dbReference>
<dbReference type="Gene3D" id="3.40.50.2000">
    <property type="entry name" value="Glycogen Phosphorylase B"/>
    <property type="match status" value="1"/>
</dbReference>
<protein>
    <submittedName>
        <fullName evidence="2">Glycosyltransferase family 4 protein</fullName>
    </submittedName>
</protein>
<dbReference type="Proteomes" id="UP001165267">
    <property type="component" value="Unassembled WGS sequence"/>
</dbReference>
<dbReference type="PANTHER" id="PTHR46401:SF9">
    <property type="entry name" value="MANNOSYLTRANSFERASE A"/>
    <property type="match status" value="1"/>
</dbReference>
<evidence type="ECO:0000313" key="3">
    <source>
        <dbReference type="Proteomes" id="UP001165267"/>
    </source>
</evidence>
<keyword evidence="3" id="KW-1185">Reference proteome</keyword>
<dbReference type="EMBL" id="JANKHG010000001">
    <property type="protein sequence ID" value="MCR2745238.1"/>
    <property type="molecule type" value="Genomic_DNA"/>
</dbReference>
<evidence type="ECO:0000313" key="2">
    <source>
        <dbReference type="EMBL" id="MCR2745238.1"/>
    </source>
</evidence>
<dbReference type="Pfam" id="PF00534">
    <property type="entry name" value="Glycos_transf_1"/>
    <property type="match status" value="1"/>
</dbReference>
<evidence type="ECO:0000259" key="1">
    <source>
        <dbReference type="Pfam" id="PF00534"/>
    </source>
</evidence>
<dbReference type="SUPFAM" id="SSF53756">
    <property type="entry name" value="UDP-Glycosyltransferase/glycogen phosphorylase"/>
    <property type="match status" value="1"/>
</dbReference>
<gene>
    <name evidence="2" type="ORF">NSP04_01085</name>
</gene>
<dbReference type="PANTHER" id="PTHR46401">
    <property type="entry name" value="GLYCOSYLTRANSFERASE WBBK-RELATED"/>
    <property type="match status" value="1"/>
</dbReference>
<reference evidence="2" key="1">
    <citation type="submission" date="2022-07" db="EMBL/GenBank/DDBJ databases">
        <authorList>
            <person name="Xamxidin M."/>
        </authorList>
    </citation>
    <scope>NUCLEOTIDE SEQUENCE</scope>
    <source>
        <strain evidence="2">YS8-69</strain>
    </source>
</reference>
<name>A0ABT1XD83_9BURK</name>